<feature type="region of interest" description="Disordered" evidence="1">
    <location>
        <begin position="334"/>
        <end position="360"/>
    </location>
</feature>
<dbReference type="Pfam" id="PF08275">
    <property type="entry name" value="DNAG_N"/>
    <property type="match status" value="1"/>
</dbReference>
<dbReference type="PROSITE" id="PS50880">
    <property type="entry name" value="TOPRIM"/>
    <property type="match status" value="1"/>
</dbReference>
<keyword evidence="4" id="KW-1185">Reference proteome</keyword>
<dbReference type="InterPro" id="IPR006171">
    <property type="entry name" value="TOPRIM_dom"/>
</dbReference>
<dbReference type="InterPro" id="IPR034151">
    <property type="entry name" value="TOPRIM_DnaG_bac"/>
</dbReference>
<reference evidence="3 4" key="1">
    <citation type="submission" date="2019-02" db="EMBL/GenBank/DDBJ databases">
        <title>Kribbella capetownensis sp. nov. and Kribbella speibonae sp. nov., isolated from soil.</title>
        <authorList>
            <person name="Curtis S.M."/>
            <person name="Norton I."/>
            <person name="Everest G.J."/>
            <person name="Meyers P.R."/>
        </authorList>
    </citation>
    <scope>NUCLEOTIDE SEQUENCE [LARGE SCALE GENOMIC DNA]</scope>
    <source>
        <strain evidence="3 4">NRRL B-24813</strain>
    </source>
</reference>
<dbReference type="OrthoDB" id="4524286at2"/>
<dbReference type="GO" id="GO:0006269">
    <property type="term" value="P:DNA replication, synthesis of primer"/>
    <property type="evidence" value="ECO:0007669"/>
    <property type="project" value="TreeGrafter"/>
</dbReference>
<dbReference type="RefSeq" id="WP_131365557.1">
    <property type="nucleotide sequence ID" value="NZ_SJKB01000021.1"/>
</dbReference>
<proteinExistence type="predicted"/>
<evidence type="ECO:0000313" key="3">
    <source>
        <dbReference type="EMBL" id="TCC52122.1"/>
    </source>
</evidence>
<feature type="domain" description="Toprim" evidence="2">
    <location>
        <begin position="152"/>
        <end position="234"/>
    </location>
</feature>
<dbReference type="PANTHER" id="PTHR30313:SF2">
    <property type="entry name" value="DNA PRIMASE"/>
    <property type="match status" value="1"/>
</dbReference>
<dbReference type="Proteomes" id="UP000291144">
    <property type="component" value="Unassembled WGS sequence"/>
</dbReference>
<organism evidence="3 4">
    <name type="scientific">Kribbella pittospori</name>
    <dbReference type="NCBI Taxonomy" id="722689"/>
    <lineage>
        <taxon>Bacteria</taxon>
        <taxon>Bacillati</taxon>
        <taxon>Actinomycetota</taxon>
        <taxon>Actinomycetes</taxon>
        <taxon>Propionibacteriales</taxon>
        <taxon>Kribbellaceae</taxon>
        <taxon>Kribbella</taxon>
    </lineage>
</organism>
<dbReference type="GO" id="GO:0005737">
    <property type="term" value="C:cytoplasm"/>
    <property type="evidence" value="ECO:0007669"/>
    <property type="project" value="TreeGrafter"/>
</dbReference>
<accession>A0A4V2M8N4</accession>
<dbReference type="Gene3D" id="3.40.1360.10">
    <property type="match status" value="1"/>
</dbReference>
<name>A0A4V2M8N4_9ACTN</name>
<protein>
    <submittedName>
        <fullName evidence="3">Toprim domain-containing protein</fullName>
    </submittedName>
</protein>
<dbReference type="InterPro" id="IPR013264">
    <property type="entry name" value="DNAG_N"/>
</dbReference>
<dbReference type="InterPro" id="IPR037068">
    <property type="entry name" value="DNA_primase_core_N_sf"/>
</dbReference>
<sequence>MVSDELLHQATAAAARFYWHQLRGRPNGWAVRHLRDRGVADEILTGATSWWLGYAPDTWSGLVDHLRREGFDDQTLLSGGLARATRSGYLIDRFRGRIMFLAEDGQQSPVGFIGRAPGGLLKYLNTPNTPIYTKATTLVGVGAQRHRLSEGAMPVLVEGTMDALAIHQLGDHWAGISPCGTAITREQAVILKQASRLDTVVVAFDGNTAGASGAARSLDVLADVFAVVLAADLPGGHDPSSLFAAHPDRLHDALTHARPLAELAMDVELARWERVLDHAAGKVNAVRAVAPLVARLPAGRVAAQIARLSRRVDLEEQIISREVLAAVGLRREQLSTGRGRTRRRDRLDMGSDPPDLSRTP</sequence>
<dbReference type="SUPFAM" id="SSF56731">
    <property type="entry name" value="DNA primase core"/>
    <property type="match status" value="1"/>
</dbReference>
<dbReference type="EMBL" id="SJKB01000021">
    <property type="protein sequence ID" value="TCC52122.1"/>
    <property type="molecule type" value="Genomic_DNA"/>
</dbReference>
<comment type="caution">
    <text evidence="3">The sequence shown here is derived from an EMBL/GenBank/DDBJ whole genome shotgun (WGS) entry which is preliminary data.</text>
</comment>
<gene>
    <name evidence="3" type="ORF">E0H73_39995</name>
</gene>
<dbReference type="Pfam" id="PF13155">
    <property type="entry name" value="Toprim_2"/>
    <property type="match status" value="1"/>
</dbReference>
<evidence type="ECO:0000259" key="2">
    <source>
        <dbReference type="PROSITE" id="PS50880"/>
    </source>
</evidence>
<dbReference type="CDD" id="cd03364">
    <property type="entry name" value="TOPRIM_DnaG_primases"/>
    <property type="match status" value="1"/>
</dbReference>
<dbReference type="AlphaFoldDB" id="A0A4V2M8N4"/>
<evidence type="ECO:0000256" key="1">
    <source>
        <dbReference type="SAM" id="MobiDB-lite"/>
    </source>
</evidence>
<dbReference type="Gene3D" id="3.90.980.10">
    <property type="entry name" value="DNA primase, catalytic core, N-terminal domain"/>
    <property type="match status" value="1"/>
</dbReference>
<dbReference type="PANTHER" id="PTHR30313">
    <property type="entry name" value="DNA PRIMASE"/>
    <property type="match status" value="1"/>
</dbReference>
<dbReference type="SMART" id="SM00493">
    <property type="entry name" value="TOPRIM"/>
    <property type="match status" value="1"/>
</dbReference>
<evidence type="ECO:0000313" key="4">
    <source>
        <dbReference type="Proteomes" id="UP000291144"/>
    </source>
</evidence>
<dbReference type="InterPro" id="IPR050219">
    <property type="entry name" value="DnaG_primase"/>
</dbReference>